<accession>A0ABQ4BVM5</accession>
<evidence type="ECO:0000256" key="1">
    <source>
        <dbReference type="SAM" id="Phobius"/>
    </source>
</evidence>
<sequence>MSADAVSLIGVAAIGFASAFQPFTPVEAYLVGVVATSNAAPVPAGLAAALGQTAGKVVILLATRGLLRGSWLRRIVDRQRGPTHRSAFRDRMAALVALLDRPRYAAAMLFASAVAGIPPLLATTVYVARTPMPVSVFSLLCLTGRTIRFVAVALAPALVLPD</sequence>
<protein>
    <recommendedName>
        <fullName evidence="4">Membrane protein YqaA with SNARE-associated domain</fullName>
    </recommendedName>
</protein>
<keyword evidence="3" id="KW-1185">Reference proteome</keyword>
<dbReference type="Proteomes" id="UP000624325">
    <property type="component" value="Unassembled WGS sequence"/>
</dbReference>
<feature type="transmembrane region" description="Helical" evidence="1">
    <location>
        <begin position="104"/>
        <end position="128"/>
    </location>
</feature>
<dbReference type="EMBL" id="BONC01000003">
    <property type="protein sequence ID" value="GIF54554.1"/>
    <property type="molecule type" value="Genomic_DNA"/>
</dbReference>
<keyword evidence="1" id="KW-1133">Transmembrane helix</keyword>
<keyword evidence="1" id="KW-0812">Transmembrane</keyword>
<evidence type="ECO:0008006" key="4">
    <source>
        <dbReference type="Google" id="ProtNLM"/>
    </source>
</evidence>
<keyword evidence="1" id="KW-0472">Membrane</keyword>
<name>A0ABQ4BVM5_9ACTN</name>
<evidence type="ECO:0000313" key="2">
    <source>
        <dbReference type="EMBL" id="GIF54554.1"/>
    </source>
</evidence>
<feature type="transmembrane region" description="Helical" evidence="1">
    <location>
        <begin position="44"/>
        <end position="67"/>
    </location>
</feature>
<dbReference type="RefSeq" id="WP_203700269.1">
    <property type="nucleotide sequence ID" value="NZ_BAAALU010000014.1"/>
</dbReference>
<organism evidence="2 3">
    <name type="scientific">Asanoa iriomotensis</name>
    <dbReference type="NCBI Taxonomy" id="234613"/>
    <lineage>
        <taxon>Bacteria</taxon>
        <taxon>Bacillati</taxon>
        <taxon>Actinomycetota</taxon>
        <taxon>Actinomycetes</taxon>
        <taxon>Micromonosporales</taxon>
        <taxon>Micromonosporaceae</taxon>
        <taxon>Asanoa</taxon>
    </lineage>
</organism>
<proteinExistence type="predicted"/>
<evidence type="ECO:0000313" key="3">
    <source>
        <dbReference type="Proteomes" id="UP000624325"/>
    </source>
</evidence>
<reference evidence="2 3" key="1">
    <citation type="submission" date="2021-01" db="EMBL/GenBank/DDBJ databases">
        <title>Whole genome shotgun sequence of Asanoa iriomotensis NBRC 100142.</title>
        <authorList>
            <person name="Komaki H."/>
            <person name="Tamura T."/>
        </authorList>
    </citation>
    <scope>NUCLEOTIDE SEQUENCE [LARGE SCALE GENOMIC DNA]</scope>
    <source>
        <strain evidence="2 3">NBRC 100142</strain>
    </source>
</reference>
<gene>
    <name evidence="2" type="ORF">Air01nite_06490</name>
</gene>
<comment type="caution">
    <text evidence="2">The sequence shown here is derived from an EMBL/GenBank/DDBJ whole genome shotgun (WGS) entry which is preliminary data.</text>
</comment>